<protein>
    <submittedName>
        <fullName evidence="1">Uncharacterized protein</fullName>
    </submittedName>
</protein>
<keyword evidence="2" id="KW-1185">Reference proteome</keyword>
<sequence>MLATAAFVSCLLSAIERPPTRARSGPEAVRVSGVDPAVVARLQSGLGELDRRIARLDRSLARDGARDWVEEIVRFDDGLEGWEAWPQLRLGGDVDLGLLGVSLRAWPDTTADGFGLLELDPERDAALVKARLGLARSCVRGLAGALVDRH</sequence>
<name>A0A518CYZ1_9BACT</name>
<evidence type="ECO:0000313" key="2">
    <source>
        <dbReference type="Proteomes" id="UP000319342"/>
    </source>
</evidence>
<proteinExistence type="predicted"/>
<organism evidence="1 2">
    <name type="scientific">Rohdeia mirabilis</name>
    <dbReference type="NCBI Taxonomy" id="2528008"/>
    <lineage>
        <taxon>Bacteria</taxon>
        <taxon>Pseudomonadati</taxon>
        <taxon>Planctomycetota</taxon>
        <taxon>Planctomycetia</taxon>
        <taxon>Planctomycetia incertae sedis</taxon>
        <taxon>Rohdeia</taxon>
    </lineage>
</organism>
<gene>
    <name evidence="1" type="ORF">Pla163_15580</name>
</gene>
<reference evidence="1 2" key="1">
    <citation type="submission" date="2019-02" db="EMBL/GenBank/DDBJ databases">
        <title>Deep-cultivation of Planctomycetes and their phenomic and genomic characterization uncovers novel biology.</title>
        <authorList>
            <person name="Wiegand S."/>
            <person name="Jogler M."/>
            <person name="Boedeker C."/>
            <person name="Pinto D."/>
            <person name="Vollmers J."/>
            <person name="Rivas-Marin E."/>
            <person name="Kohn T."/>
            <person name="Peeters S.H."/>
            <person name="Heuer A."/>
            <person name="Rast P."/>
            <person name="Oberbeckmann S."/>
            <person name="Bunk B."/>
            <person name="Jeske O."/>
            <person name="Meyerdierks A."/>
            <person name="Storesund J.E."/>
            <person name="Kallscheuer N."/>
            <person name="Luecker S."/>
            <person name="Lage O.M."/>
            <person name="Pohl T."/>
            <person name="Merkel B.J."/>
            <person name="Hornburger P."/>
            <person name="Mueller R.-W."/>
            <person name="Bruemmer F."/>
            <person name="Labrenz M."/>
            <person name="Spormann A.M."/>
            <person name="Op den Camp H."/>
            <person name="Overmann J."/>
            <person name="Amann R."/>
            <person name="Jetten M.S.M."/>
            <person name="Mascher T."/>
            <person name="Medema M.H."/>
            <person name="Devos D.P."/>
            <person name="Kaster A.-K."/>
            <person name="Ovreas L."/>
            <person name="Rohde M."/>
            <person name="Galperin M.Y."/>
            <person name="Jogler C."/>
        </authorList>
    </citation>
    <scope>NUCLEOTIDE SEQUENCE [LARGE SCALE GENOMIC DNA]</scope>
    <source>
        <strain evidence="1 2">Pla163</strain>
    </source>
</reference>
<accession>A0A518CYZ1</accession>
<evidence type="ECO:0000313" key="1">
    <source>
        <dbReference type="EMBL" id="QDU84448.1"/>
    </source>
</evidence>
<dbReference type="Proteomes" id="UP000319342">
    <property type="component" value="Chromosome"/>
</dbReference>
<dbReference type="EMBL" id="CP036290">
    <property type="protein sequence ID" value="QDU84448.1"/>
    <property type="molecule type" value="Genomic_DNA"/>
</dbReference>
<dbReference type="AlphaFoldDB" id="A0A518CYZ1"/>